<protein>
    <recommendedName>
        <fullName evidence="11">G-protein coupled receptors family 1 profile domain-containing protein</fullName>
    </recommendedName>
</protein>
<dbReference type="EMBL" id="BLKM01000018">
    <property type="protein sequence ID" value="GFG28170.1"/>
    <property type="molecule type" value="Genomic_DNA"/>
</dbReference>
<organism evidence="12 13">
    <name type="scientific">Coptotermes formosanus</name>
    <name type="common">Formosan subterranean termite</name>
    <dbReference type="NCBI Taxonomy" id="36987"/>
    <lineage>
        <taxon>Eukaryota</taxon>
        <taxon>Metazoa</taxon>
        <taxon>Ecdysozoa</taxon>
        <taxon>Arthropoda</taxon>
        <taxon>Hexapoda</taxon>
        <taxon>Insecta</taxon>
        <taxon>Pterygota</taxon>
        <taxon>Neoptera</taxon>
        <taxon>Polyneoptera</taxon>
        <taxon>Dictyoptera</taxon>
        <taxon>Blattodea</taxon>
        <taxon>Blattoidea</taxon>
        <taxon>Termitoidae</taxon>
        <taxon>Rhinotermitidae</taxon>
        <taxon>Coptotermes</taxon>
    </lineage>
</organism>
<evidence type="ECO:0000256" key="5">
    <source>
        <dbReference type="ARBA" id="ARBA00022989"/>
    </source>
</evidence>
<feature type="non-terminal residue" evidence="12">
    <location>
        <position position="1"/>
    </location>
</feature>
<keyword evidence="4 10" id="KW-0812">Transmembrane</keyword>
<comment type="similarity">
    <text evidence="2">Belongs to the G-protein coupled receptor 1 family.</text>
</comment>
<evidence type="ECO:0000313" key="12">
    <source>
        <dbReference type="EMBL" id="GFG28170.1"/>
    </source>
</evidence>
<comment type="subcellular location">
    <subcellularLocation>
        <location evidence="1">Cell membrane</location>
        <topology evidence="1">Multi-pass membrane protein</topology>
    </subcellularLocation>
</comment>
<evidence type="ECO:0000256" key="7">
    <source>
        <dbReference type="ARBA" id="ARBA00023136"/>
    </source>
</evidence>
<comment type="caution">
    <text evidence="12">The sequence shown here is derived from an EMBL/GenBank/DDBJ whole genome shotgun (WGS) entry which is preliminary data.</text>
</comment>
<evidence type="ECO:0000256" key="9">
    <source>
        <dbReference type="ARBA" id="ARBA00023224"/>
    </source>
</evidence>
<keyword evidence="13" id="KW-1185">Reference proteome</keyword>
<dbReference type="PRINTS" id="PR00237">
    <property type="entry name" value="GPCRRHODOPSN"/>
</dbReference>
<keyword evidence="6" id="KW-0297">G-protein coupled receptor</keyword>
<dbReference type="PROSITE" id="PS50262">
    <property type="entry name" value="G_PROTEIN_RECEP_F1_2"/>
    <property type="match status" value="1"/>
</dbReference>
<dbReference type="OrthoDB" id="9615015at2759"/>
<sequence>SCSNSSYLSGSHVNTITLWDTVQALFIFLLSAGILGANVLLVVVVNSGRFSKYIHSQPRYLLTSLASNDLAIGLFVTPFAFLPALYHCWPYGEIFCQIQSLLRGALSQQSAVILICMAIDRYMCMLHPARYHKHASKK</sequence>
<dbReference type="GO" id="GO:0005886">
    <property type="term" value="C:plasma membrane"/>
    <property type="evidence" value="ECO:0007669"/>
    <property type="project" value="UniProtKB-SubCell"/>
</dbReference>
<keyword evidence="8" id="KW-0675">Receptor</keyword>
<keyword evidence="9" id="KW-0807">Transducer</keyword>
<name>A0A6L2PA31_COPFO</name>
<evidence type="ECO:0000256" key="3">
    <source>
        <dbReference type="ARBA" id="ARBA00022475"/>
    </source>
</evidence>
<evidence type="ECO:0000256" key="10">
    <source>
        <dbReference type="SAM" id="Phobius"/>
    </source>
</evidence>
<dbReference type="Pfam" id="PF00001">
    <property type="entry name" value="7tm_1"/>
    <property type="match status" value="1"/>
</dbReference>
<keyword evidence="3" id="KW-1003">Cell membrane</keyword>
<dbReference type="Gene3D" id="1.20.1070.10">
    <property type="entry name" value="Rhodopsin 7-helix transmembrane proteins"/>
    <property type="match status" value="1"/>
</dbReference>
<keyword evidence="5 10" id="KW-1133">Transmembrane helix</keyword>
<keyword evidence="7 10" id="KW-0472">Membrane</keyword>
<evidence type="ECO:0000256" key="1">
    <source>
        <dbReference type="ARBA" id="ARBA00004651"/>
    </source>
</evidence>
<dbReference type="AlphaFoldDB" id="A0A6L2PA31"/>
<proteinExistence type="inferred from homology"/>
<dbReference type="InterPro" id="IPR017452">
    <property type="entry name" value="GPCR_Rhodpsn_7TM"/>
</dbReference>
<feature type="non-terminal residue" evidence="12">
    <location>
        <position position="138"/>
    </location>
</feature>
<feature type="domain" description="G-protein coupled receptors family 1 profile" evidence="11">
    <location>
        <begin position="37"/>
        <end position="138"/>
    </location>
</feature>
<accession>A0A6L2PA31</accession>
<feature type="transmembrane region" description="Helical" evidence="10">
    <location>
        <begin position="60"/>
        <end position="86"/>
    </location>
</feature>
<evidence type="ECO:0000256" key="4">
    <source>
        <dbReference type="ARBA" id="ARBA00022692"/>
    </source>
</evidence>
<dbReference type="SUPFAM" id="SSF81321">
    <property type="entry name" value="Family A G protein-coupled receptor-like"/>
    <property type="match status" value="1"/>
</dbReference>
<reference evidence="13" key="1">
    <citation type="submission" date="2020-01" db="EMBL/GenBank/DDBJ databases">
        <title>Draft genome sequence of the Termite Coptotermes fromosanus.</title>
        <authorList>
            <person name="Itakura S."/>
            <person name="Yosikawa Y."/>
            <person name="Umezawa K."/>
        </authorList>
    </citation>
    <scope>NUCLEOTIDE SEQUENCE [LARGE SCALE GENOMIC DNA]</scope>
</reference>
<dbReference type="Proteomes" id="UP000502823">
    <property type="component" value="Unassembled WGS sequence"/>
</dbReference>
<evidence type="ECO:0000256" key="8">
    <source>
        <dbReference type="ARBA" id="ARBA00023170"/>
    </source>
</evidence>
<feature type="transmembrane region" description="Helical" evidence="10">
    <location>
        <begin position="24"/>
        <end position="48"/>
    </location>
</feature>
<dbReference type="InterPro" id="IPR050569">
    <property type="entry name" value="TAAR"/>
</dbReference>
<evidence type="ECO:0000259" key="11">
    <source>
        <dbReference type="PROSITE" id="PS50262"/>
    </source>
</evidence>
<dbReference type="InterPro" id="IPR000276">
    <property type="entry name" value="GPCR_Rhodpsn"/>
</dbReference>
<dbReference type="PANTHER" id="PTHR24249:SF424">
    <property type="entry name" value="G-PROTEIN COUPLED RECEPTORS FAMILY 1 PROFILE DOMAIN-CONTAINING PROTEIN"/>
    <property type="match status" value="1"/>
</dbReference>
<dbReference type="GO" id="GO:0004930">
    <property type="term" value="F:G protein-coupled receptor activity"/>
    <property type="evidence" value="ECO:0007669"/>
    <property type="project" value="UniProtKB-KW"/>
</dbReference>
<evidence type="ECO:0000256" key="6">
    <source>
        <dbReference type="ARBA" id="ARBA00023040"/>
    </source>
</evidence>
<dbReference type="InParanoid" id="A0A6L2PA31"/>
<evidence type="ECO:0000313" key="13">
    <source>
        <dbReference type="Proteomes" id="UP000502823"/>
    </source>
</evidence>
<gene>
    <name evidence="12" type="ORF">Cfor_07068</name>
</gene>
<dbReference type="PANTHER" id="PTHR24249">
    <property type="entry name" value="HISTAMINE RECEPTOR-RELATED G-PROTEIN COUPLED RECEPTOR"/>
    <property type="match status" value="1"/>
</dbReference>
<evidence type="ECO:0000256" key="2">
    <source>
        <dbReference type="ARBA" id="ARBA00010663"/>
    </source>
</evidence>